<dbReference type="PROSITE" id="PS50956">
    <property type="entry name" value="HTH_ASNC_2"/>
    <property type="match status" value="1"/>
</dbReference>
<evidence type="ECO:0000256" key="3">
    <source>
        <dbReference type="ARBA" id="ARBA00023163"/>
    </source>
</evidence>
<dbReference type="InterPro" id="IPR019888">
    <property type="entry name" value="Tscrpt_reg_AsnC-like"/>
</dbReference>
<evidence type="ECO:0000259" key="4">
    <source>
        <dbReference type="PROSITE" id="PS50956"/>
    </source>
</evidence>
<name>A0AB72U8N7_9PROT</name>
<dbReference type="InterPro" id="IPR011008">
    <property type="entry name" value="Dimeric_a/b-barrel"/>
</dbReference>
<reference evidence="5 6" key="1">
    <citation type="journal article" date="2012" name="J. Bacteriol.">
        <title>Genome sequence of Thalassospira xiamenensis type strain M-5.</title>
        <authorList>
            <person name="Lai Q."/>
            <person name="Shao Z."/>
        </authorList>
    </citation>
    <scope>NUCLEOTIDE SEQUENCE [LARGE SCALE GENOMIC DNA]</scope>
    <source>
        <strain evidence="5 6">M-5</strain>
    </source>
</reference>
<dbReference type="Pfam" id="PF13412">
    <property type="entry name" value="HTH_24"/>
    <property type="match status" value="1"/>
</dbReference>
<dbReference type="SUPFAM" id="SSF54909">
    <property type="entry name" value="Dimeric alpha+beta barrel"/>
    <property type="match status" value="1"/>
</dbReference>
<dbReference type="InterPro" id="IPR019887">
    <property type="entry name" value="Tscrpt_reg_AsnC/Lrp_C"/>
</dbReference>
<dbReference type="KEGG" id="txi:TH3_02460"/>
<dbReference type="InterPro" id="IPR011991">
    <property type="entry name" value="ArsR-like_HTH"/>
</dbReference>
<dbReference type="GO" id="GO:0043200">
    <property type="term" value="P:response to amino acid"/>
    <property type="evidence" value="ECO:0007669"/>
    <property type="project" value="TreeGrafter"/>
</dbReference>
<dbReference type="InterPro" id="IPR000485">
    <property type="entry name" value="AsnC-type_HTH_dom"/>
</dbReference>
<accession>A0AB72U8N7</accession>
<dbReference type="GO" id="GO:0005829">
    <property type="term" value="C:cytosol"/>
    <property type="evidence" value="ECO:0007669"/>
    <property type="project" value="TreeGrafter"/>
</dbReference>
<dbReference type="Gene3D" id="1.10.10.10">
    <property type="entry name" value="Winged helix-like DNA-binding domain superfamily/Winged helix DNA-binding domain"/>
    <property type="match status" value="1"/>
</dbReference>
<evidence type="ECO:0000313" key="5">
    <source>
        <dbReference type="EMBL" id="AJD50618.1"/>
    </source>
</evidence>
<dbReference type="InterPro" id="IPR036390">
    <property type="entry name" value="WH_DNA-bd_sf"/>
</dbReference>
<keyword evidence="3" id="KW-0804">Transcription</keyword>
<proteinExistence type="predicted"/>
<dbReference type="AlphaFoldDB" id="A0AB72U8N7"/>
<dbReference type="InterPro" id="IPR036388">
    <property type="entry name" value="WH-like_DNA-bd_sf"/>
</dbReference>
<dbReference type="InterPro" id="IPR019885">
    <property type="entry name" value="Tscrpt_reg_HTH_AsnC-type_CS"/>
</dbReference>
<dbReference type="GO" id="GO:0043565">
    <property type="term" value="F:sequence-specific DNA binding"/>
    <property type="evidence" value="ECO:0007669"/>
    <property type="project" value="InterPro"/>
</dbReference>
<sequence length="150" mass="17331">MGRGILTELDKFDYRLLELLQQNSRLTGNELSAQVGLSSAACLRRVQRLRESGVIERDVAIVSPKVFGKRMMIIVLLTMDRDRPDRYMLMREEFGKMPEVVQCHHVTGAHDFVLRIQVADMDEYSAFVDRVFHQPYIKRYESLAVLGSLK</sequence>
<dbReference type="Pfam" id="PF01037">
    <property type="entry name" value="AsnC_trans_reg"/>
    <property type="match status" value="1"/>
</dbReference>
<dbReference type="EMBL" id="CP004388">
    <property type="protein sequence ID" value="AJD50618.1"/>
    <property type="molecule type" value="Genomic_DNA"/>
</dbReference>
<dbReference type="PRINTS" id="PR00033">
    <property type="entry name" value="HTHASNC"/>
</dbReference>
<evidence type="ECO:0000256" key="2">
    <source>
        <dbReference type="ARBA" id="ARBA00023125"/>
    </source>
</evidence>
<protein>
    <submittedName>
        <fullName evidence="5">AsnC family transcriptional regulator</fullName>
    </submittedName>
</protein>
<dbReference type="Gene3D" id="3.30.70.920">
    <property type="match status" value="1"/>
</dbReference>
<feature type="domain" description="HTH asnC-type" evidence="4">
    <location>
        <begin position="9"/>
        <end position="70"/>
    </location>
</feature>
<keyword evidence="1" id="KW-0805">Transcription regulation</keyword>
<dbReference type="PANTHER" id="PTHR30154:SF34">
    <property type="entry name" value="TRANSCRIPTIONAL REGULATOR AZLB"/>
    <property type="match status" value="1"/>
</dbReference>
<dbReference type="PROSITE" id="PS00519">
    <property type="entry name" value="HTH_ASNC_1"/>
    <property type="match status" value="1"/>
</dbReference>
<dbReference type="SUPFAM" id="SSF46785">
    <property type="entry name" value="Winged helix' DNA-binding domain"/>
    <property type="match status" value="1"/>
</dbReference>
<dbReference type="PANTHER" id="PTHR30154">
    <property type="entry name" value="LEUCINE-RESPONSIVE REGULATORY PROTEIN"/>
    <property type="match status" value="1"/>
</dbReference>
<keyword evidence="2" id="KW-0238">DNA-binding</keyword>
<dbReference type="GO" id="GO:0006355">
    <property type="term" value="P:regulation of DNA-templated transcription"/>
    <property type="evidence" value="ECO:0007669"/>
    <property type="project" value="UniProtKB-ARBA"/>
</dbReference>
<evidence type="ECO:0000313" key="6">
    <source>
        <dbReference type="Proteomes" id="UP000007127"/>
    </source>
</evidence>
<evidence type="ECO:0000256" key="1">
    <source>
        <dbReference type="ARBA" id="ARBA00023015"/>
    </source>
</evidence>
<dbReference type="SMART" id="SM00344">
    <property type="entry name" value="HTH_ASNC"/>
    <property type="match status" value="1"/>
</dbReference>
<dbReference type="Proteomes" id="UP000007127">
    <property type="component" value="Chromosome"/>
</dbReference>
<dbReference type="CDD" id="cd00090">
    <property type="entry name" value="HTH_ARSR"/>
    <property type="match status" value="1"/>
</dbReference>
<organism evidence="5 6">
    <name type="scientific">Thalassospira xiamenensis M-5 = DSM 17429</name>
    <dbReference type="NCBI Taxonomy" id="1123366"/>
    <lineage>
        <taxon>Bacteria</taxon>
        <taxon>Pseudomonadati</taxon>
        <taxon>Pseudomonadota</taxon>
        <taxon>Alphaproteobacteria</taxon>
        <taxon>Rhodospirillales</taxon>
        <taxon>Thalassospiraceae</taxon>
        <taxon>Thalassospira</taxon>
    </lineage>
</organism>
<gene>
    <name evidence="5" type="ORF">TH3_02460</name>
</gene>